<protein>
    <submittedName>
        <fullName evidence="1">Uncharacterized protein</fullName>
    </submittedName>
</protein>
<dbReference type="AlphaFoldDB" id="C6HHD1"/>
<name>C6HHD1_AJECH</name>
<sequence length="118" mass="12556">MFPVSVSTHFTMGLGCNNAYIGDRRHVTVPSDHLKDSHRACGGSSAAKPHFIRLIRLDYGCQGLASEDSRLHAVGATSLRHASAELLRPGDGGDGGMVDSQLIKTPDGPSFFCFSAQL</sequence>
<accession>C6HHD1</accession>
<organism evidence="1 2">
    <name type="scientific">Ajellomyces capsulatus (strain H143)</name>
    <name type="common">Darling's disease fungus</name>
    <name type="synonym">Histoplasma capsulatum</name>
    <dbReference type="NCBI Taxonomy" id="544712"/>
    <lineage>
        <taxon>Eukaryota</taxon>
        <taxon>Fungi</taxon>
        <taxon>Dikarya</taxon>
        <taxon>Ascomycota</taxon>
        <taxon>Pezizomycotina</taxon>
        <taxon>Eurotiomycetes</taxon>
        <taxon>Eurotiomycetidae</taxon>
        <taxon>Onygenales</taxon>
        <taxon>Ajellomycetaceae</taxon>
        <taxon>Histoplasma</taxon>
    </lineage>
</organism>
<evidence type="ECO:0000313" key="1">
    <source>
        <dbReference type="EMBL" id="EER40215.1"/>
    </source>
</evidence>
<dbReference type="HOGENOM" id="CLU_2072492_0_0_1"/>
<gene>
    <name evidence="1" type="ORF">HCDG_05612</name>
</gene>
<evidence type="ECO:0000313" key="2">
    <source>
        <dbReference type="Proteomes" id="UP000002624"/>
    </source>
</evidence>
<proteinExistence type="predicted"/>
<dbReference type="VEuPathDB" id="FungiDB:HCDG_05612"/>
<reference evidence="2" key="1">
    <citation type="submission" date="2009-05" db="EMBL/GenBank/DDBJ databases">
        <title>The genome sequence of Ajellomyces capsulatus strain H143.</title>
        <authorList>
            <person name="Champion M."/>
            <person name="Cuomo C.A."/>
            <person name="Ma L.-J."/>
            <person name="Henn M.R."/>
            <person name="Sil A."/>
            <person name="Goldman B."/>
            <person name="Young S.K."/>
            <person name="Kodira C.D."/>
            <person name="Zeng Q."/>
            <person name="Koehrsen M."/>
            <person name="Alvarado L."/>
            <person name="Berlin A.M."/>
            <person name="Borenstein D."/>
            <person name="Chen Z."/>
            <person name="Engels R."/>
            <person name="Freedman E."/>
            <person name="Gellesch M."/>
            <person name="Goldberg J."/>
            <person name="Griggs A."/>
            <person name="Gujja S."/>
            <person name="Heiman D.I."/>
            <person name="Hepburn T.A."/>
            <person name="Howarth C."/>
            <person name="Jen D."/>
            <person name="Larson L."/>
            <person name="Lewis B."/>
            <person name="Mehta T."/>
            <person name="Park D."/>
            <person name="Pearson M."/>
            <person name="Roberts A."/>
            <person name="Saif S."/>
            <person name="Shea T.D."/>
            <person name="Shenoy N."/>
            <person name="Sisk P."/>
            <person name="Stolte C."/>
            <person name="Sykes S."/>
            <person name="Walk T."/>
            <person name="White J."/>
            <person name="Yandava C."/>
            <person name="Klein B."/>
            <person name="McEwen J.G."/>
            <person name="Puccia R."/>
            <person name="Goldman G.H."/>
            <person name="Felipe M.S."/>
            <person name="Nino-Vega G."/>
            <person name="San-Blas G."/>
            <person name="Taylor J.W."/>
            <person name="Mendoza L."/>
            <person name="Galagan J.E."/>
            <person name="Nusbaum C."/>
            <person name="Birren B.W."/>
        </authorList>
    </citation>
    <scope>NUCLEOTIDE SEQUENCE [LARGE SCALE GENOMIC DNA]</scope>
    <source>
        <strain evidence="2">H143</strain>
    </source>
</reference>
<dbReference type="EMBL" id="GG692427">
    <property type="protein sequence ID" value="EER40215.1"/>
    <property type="molecule type" value="Genomic_DNA"/>
</dbReference>
<dbReference type="Proteomes" id="UP000002624">
    <property type="component" value="Unassembled WGS sequence"/>
</dbReference>